<evidence type="ECO:0000313" key="4">
    <source>
        <dbReference type="Proteomes" id="UP000471120"/>
    </source>
</evidence>
<evidence type="ECO:0000256" key="1">
    <source>
        <dbReference type="SAM" id="MobiDB-lite"/>
    </source>
</evidence>
<dbReference type="Pfam" id="PF13408">
    <property type="entry name" value="Zn_ribbon_recom"/>
    <property type="match status" value="1"/>
</dbReference>
<comment type="caution">
    <text evidence="3">The sequence shown here is derived from an EMBL/GenBank/DDBJ whole genome shotgun (WGS) entry which is preliminary data.</text>
</comment>
<reference evidence="3 4" key="1">
    <citation type="submission" date="2018-07" db="EMBL/GenBank/DDBJ databases">
        <title>Genome sequence of Rhodococcus rhodnii ATCC 35071 from Rhodnius prolixus.</title>
        <authorList>
            <person name="Patel V."/>
            <person name="Vogel K.J."/>
        </authorList>
    </citation>
    <scope>NUCLEOTIDE SEQUENCE [LARGE SCALE GENOMIC DNA]</scope>
    <source>
        <strain evidence="3 4">ATCC 35071</strain>
    </source>
</reference>
<feature type="region of interest" description="Disordered" evidence="1">
    <location>
        <begin position="1"/>
        <end position="34"/>
    </location>
</feature>
<dbReference type="EMBL" id="QRCM01000001">
    <property type="protein sequence ID" value="TXG90638.1"/>
    <property type="molecule type" value="Genomic_DNA"/>
</dbReference>
<dbReference type="RefSeq" id="WP_071990711.1">
    <property type="nucleotide sequence ID" value="NZ_QRCM01000001.1"/>
</dbReference>
<accession>A0A6P2CI37</accession>
<feature type="compositionally biased region" description="Low complexity" evidence="1">
    <location>
        <begin position="120"/>
        <end position="139"/>
    </location>
</feature>
<sequence>MVRQRRRRHLGREHRQDGRRPRRGRAPTAHKSAAEATQIHDHYLKGTIHCGQCGSRLIVSTAKNRHGNVYCYFVCSGRHSKRTDCTRQAMLIDDVEKLIEDYYTRVQIRSTSTKTTSYASRTTGPSRCSSTPRSTPTPSIEARTATRLEPLPTIPSARVRALCAGWS</sequence>
<evidence type="ECO:0000313" key="3">
    <source>
        <dbReference type="EMBL" id="TXG90638.1"/>
    </source>
</evidence>
<proteinExistence type="predicted"/>
<feature type="region of interest" description="Disordered" evidence="1">
    <location>
        <begin position="113"/>
        <end position="140"/>
    </location>
</feature>
<evidence type="ECO:0000259" key="2">
    <source>
        <dbReference type="Pfam" id="PF13408"/>
    </source>
</evidence>
<protein>
    <recommendedName>
        <fullName evidence="2">Recombinase zinc beta ribbon domain-containing protein</fullName>
    </recommendedName>
</protein>
<dbReference type="InterPro" id="IPR025827">
    <property type="entry name" value="Zn_ribbon_recom_dom"/>
</dbReference>
<feature type="domain" description="Recombinase zinc beta ribbon" evidence="2">
    <location>
        <begin position="44"/>
        <end position="102"/>
    </location>
</feature>
<feature type="compositionally biased region" description="Basic residues" evidence="1">
    <location>
        <begin position="1"/>
        <end position="12"/>
    </location>
</feature>
<name>A0A6P2CI37_9NOCA</name>
<dbReference type="Proteomes" id="UP000471120">
    <property type="component" value="Unassembled WGS sequence"/>
</dbReference>
<gene>
    <name evidence="3" type="ORF">DW322_10980</name>
</gene>
<organism evidence="3 4">
    <name type="scientific">Rhodococcus rhodnii</name>
    <dbReference type="NCBI Taxonomy" id="38312"/>
    <lineage>
        <taxon>Bacteria</taxon>
        <taxon>Bacillati</taxon>
        <taxon>Actinomycetota</taxon>
        <taxon>Actinomycetes</taxon>
        <taxon>Mycobacteriales</taxon>
        <taxon>Nocardiaceae</taxon>
        <taxon>Rhodococcus</taxon>
    </lineage>
</organism>
<dbReference type="AlphaFoldDB" id="A0A6P2CI37"/>